<evidence type="ECO:0000313" key="15">
    <source>
        <dbReference type="Proteomes" id="UP000245462"/>
    </source>
</evidence>
<comment type="domain">
    <text evidence="12">Has 2 endonuclease domains. The discontinuous RuvC-like domain cleaves the target DNA noncomplementary to crRNA while the HNH nuclease domain cleaves the target DNA complementary to crRNA.</text>
</comment>
<dbReference type="HAMAP" id="MF_01480">
    <property type="entry name" value="Cas9"/>
    <property type="match status" value="1"/>
</dbReference>
<organism evidence="14 15">
    <name type="scientific">Porphyromonas loveana</name>
    <dbReference type="NCBI Taxonomy" id="1884669"/>
    <lineage>
        <taxon>Bacteria</taxon>
        <taxon>Pseudomonadati</taxon>
        <taxon>Bacteroidota</taxon>
        <taxon>Bacteroidia</taxon>
        <taxon>Bacteroidales</taxon>
        <taxon>Porphyromonadaceae</taxon>
        <taxon>Porphyromonas</taxon>
    </lineage>
</organism>
<dbReference type="GO" id="GO:0043571">
    <property type="term" value="P:maintenance of CRISPR repeat elements"/>
    <property type="evidence" value="ECO:0007669"/>
    <property type="project" value="UniProtKB-UniRule"/>
</dbReference>
<name>A0A2U1FHC2_9PORP</name>
<comment type="caution">
    <text evidence="12">Lacks conserved residue(s) required for the propagation of feature annotation.</text>
</comment>
<comment type="caution">
    <text evidence="14">The sequence shown here is derived from an EMBL/GenBank/DDBJ whole genome shotgun (WGS) entry which is preliminary data.</text>
</comment>
<keyword evidence="15" id="KW-1185">Reference proteome</keyword>
<gene>
    <name evidence="12" type="primary">cas9</name>
    <name evidence="14" type="ORF">C7382_10656</name>
</gene>
<comment type="similarity">
    <text evidence="12">Belongs to the CRISPR-associated Cas9 family.</text>
</comment>
<evidence type="ECO:0000256" key="11">
    <source>
        <dbReference type="ARBA" id="ARBA00046380"/>
    </source>
</evidence>
<protein>
    <recommendedName>
        <fullName evidence="12">CRISPR-associated endonuclease Cas9</fullName>
        <ecNumber evidence="12">3.1.-.-</ecNumber>
    </recommendedName>
</protein>
<dbReference type="EC" id="3.1.-.-" evidence="12"/>
<proteinExistence type="inferred from homology"/>
<dbReference type="GO" id="GO:0046872">
    <property type="term" value="F:metal ion binding"/>
    <property type="evidence" value="ECO:0007669"/>
    <property type="project" value="UniProtKB-UniRule"/>
</dbReference>
<dbReference type="InterPro" id="IPR028629">
    <property type="entry name" value="Cas9"/>
</dbReference>
<evidence type="ECO:0000256" key="4">
    <source>
        <dbReference type="ARBA" id="ARBA00022759"/>
    </source>
</evidence>
<evidence type="ECO:0000256" key="10">
    <source>
        <dbReference type="ARBA" id="ARBA00023211"/>
    </source>
</evidence>
<dbReference type="Proteomes" id="UP000245462">
    <property type="component" value="Unassembled WGS sequence"/>
</dbReference>
<dbReference type="GO" id="GO:0016787">
    <property type="term" value="F:hydrolase activity"/>
    <property type="evidence" value="ECO:0007669"/>
    <property type="project" value="UniProtKB-KW"/>
</dbReference>
<evidence type="ECO:0000256" key="3">
    <source>
        <dbReference type="ARBA" id="ARBA00022723"/>
    </source>
</evidence>
<keyword evidence="9 12" id="KW-0238">DNA-binding</keyword>
<evidence type="ECO:0000259" key="13">
    <source>
        <dbReference type="PROSITE" id="PS51749"/>
    </source>
</evidence>
<evidence type="ECO:0000256" key="7">
    <source>
        <dbReference type="ARBA" id="ARBA00022884"/>
    </source>
</evidence>
<dbReference type="Pfam" id="PF18541">
    <property type="entry name" value="RuvC_III"/>
    <property type="match status" value="1"/>
</dbReference>
<dbReference type="Gene3D" id="3.30.420.10">
    <property type="entry name" value="Ribonuclease H-like superfamily/Ribonuclease H"/>
    <property type="match status" value="2"/>
</dbReference>
<evidence type="ECO:0000313" key="14">
    <source>
        <dbReference type="EMBL" id="PVZ11594.1"/>
    </source>
</evidence>
<keyword evidence="4 12" id="KW-0255">Endonuclease</keyword>
<dbReference type="InterPro" id="IPR036397">
    <property type="entry name" value="RNaseH_sf"/>
</dbReference>
<evidence type="ECO:0000256" key="8">
    <source>
        <dbReference type="ARBA" id="ARBA00023118"/>
    </source>
</evidence>
<dbReference type="GO" id="GO:0051607">
    <property type="term" value="P:defense response to virus"/>
    <property type="evidence" value="ECO:0007669"/>
    <property type="project" value="UniProtKB-UniRule"/>
</dbReference>
<keyword evidence="3" id="KW-0479">Metal-binding</keyword>
<evidence type="ECO:0000256" key="2">
    <source>
        <dbReference type="ARBA" id="ARBA00022722"/>
    </source>
</evidence>
<dbReference type="Pfam" id="PF13395">
    <property type="entry name" value="HNH_4"/>
    <property type="match status" value="1"/>
</dbReference>
<evidence type="ECO:0000256" key="12">
    <source>
        <dbReference type="HAMAP-Rule" id="MF_01480"/>
    </source>
</evidence>
<evidence type="ECO:0000256" key="5">
    <source>
        <dbReference type="ARBA" id="ARBA00022801"/>
    </source>
</evidence>
<dbReference type="OrthoDB" id="9777169at2"/>
<dbReference type="GO" id="GO:0003723">
    <property type="term" value="F:RNA binding"/>
    <property type="evidence" value="ECO:0007669"/>
    <property type="project" value="UniProtKB-UniRule"/>
</dbReference>
<dbReference type="InterPro" id="IPR033114">
    <property type="entry name" value="HNH_CAS9"/>
</dbReference>
<feature type="active site" description="For RuvC-like nuclease domain" evidence="12">
    <location>
        <position position="18"/>
    </location>
</feature>
<evidence type="ECO:0000256" key="6">
    <source>
        <dbReference type="ARBA" id="ARBA00022842"/>
    </source>
</evidence>
<keyword evidence="7 12" id="KW-0694">RNA-binding</keyword>
<reference evidence="14 15" key="1">
    <citation type="submission" date="2018-04" db="EMBL/GenBank/DDBJ databases">
        <title>Genomic Encyclopedia of Type Strains, Phase IV (KMG-IV): sequencing the most valuable type-strain genomes for metagenomic binning, comparative biology and taxonomic classification.</title>
        <authorList>
            <person name="Goeker M."/>
        </authorList>
    </citation>
    <scope>NUCLEOTIDE SEQUENCE [LARGE SCALE GENOMIC DNA]</scope>
    <source>
        <strain evidence="14 15">DSM 28520</strain>
    </source>
</reference>
<keyword evidence="6" id="KW-0460">Magnesium</keyword>
<accession>A0A2U1FHC2</accession>
<evidence type="ECO:0000256" key="9">
    <source>
        <dbReference type="ARBA" id="ARBA00023125"/>
    </source>
</evidence>
<comment type="cofactor">
    <cofactor evidence="1">
        <name>Mg(2+)</name>
        <dbReference type="ChEBI" id="CHEBI:18420"/>
    </cofactor>
</comment>
<feature type="active site" description="Proton acceptor for HNH nuclease domain" evidence="12">
    <location>
        <position position="808"/>
    </location>
</feature>
<keyword evidence="8 12" id="KW-0051">Antiviral defense</keyword>
<keyword evidence="10" id="KW-0464">Manganese</keyword>
<keyword evidence="5 12" id="KW-0378">Hydrolase</keyword>
<dbReference type="EMBL" id="QEKY01000006">
    <property type="protein sequence ID" value="PVZ11594.1"/>
    <property type="molecule type" value="Genomic_DNA"/>
</dbReference>
<comment type="function">
    <text evidence="12">CRISPR (clustered regularly interspaced short palindromic repeat) is an adaptive immune system that provides protection against mobile genetic elements (viruses, transposable elements and conjugative plasmids). CRISPR clusters contain spacers, sequences complementary to antecedent mobile elements, and target invading nucleic acids. CRISPR clusters are transcribed and processed into CRISPR RNA (crRNA). In type II CRISPR systems correct processing of pre-crRNA requires a trans-encoded small RNA (tracrRNA), endogenous ribonuclease 3 (rnc) and this protein. The tracrRNA serves as a guide for ribonuclease 3-aided processing of pre-crRNA. Subsequently Cas9/crRNA/tracrRNA endonucleolytically cleaves linear or circular dsDNA target complementary to the spacer; Cas9 is inactive in the absence of the 2 guide RNAs (gRNA). Cas9 recognizes the protospacer adjacent motif (PAM) in the CRISPR repeat sequences to help distinguish self versus nonself, as targets within the bacterial CRISPR locus do not have PAMs. PAM recognition is also required for catalytic activity.</text>
</comment>
<keyword evidence="2 12" id="KW-0540">Nuclease</keyword>
<feature type="domain" description="HNH Cas9-type" evidence="13">
    <location>
        <begin position="732"/>
        <end position="891"/>
    </location>
</feature>
<sequence length="1438" mass="165958">MYLILNNFKTMKKILGLDLGTTSIGGAYVLEGERPEEQTKIVYLSTRTVLSSADAENFNKGLSCSPTTDRTTKRSMRRRLQRYKQRRSSLLQHLQKTGIIEDREKILQKPISDTHELLRIRSKAASEKVSLEEFARVLLTINKRRGYKSNRKTGKSAEEDGKLVDAMAVTKELIRNKKTPGQYMFDRYVQGKYAEIDFYIFDLTNELKQIWDIQAQTNPNIFTQDLLDSLLNLKTGKFEKHIFSKTNLAPAELPKDYLNGKKLRKSILNKYFSYECRSLAAAGVISIPMAIAAIISVCKQINGSSSYLGAIGDRSRILFANDQTIGEYLYQRLQKNPHDRVRGEVFYRQDYLDEFDRIWAQQEKFYPEVLTKEAKLPIRNRIIFYQRPLKSKKSELAFCEFESHEIERNGRKYTEGLRVAPKSSPIFQHFRLWQRLGQIEVSRLRKWDKQEAQLFQQDEKTDQGGFLCLEAKEKLFGYLNLLDSLSENEILNILGYNSDVWKLNFREVLGNRTNNRMMRAFFTMKEMADGEQIEWEKNLTKITNGQPALSPEQVIDVIRQFFNNEGINSELLHFDPFADDLRKQPHYSLWHLLYSSEDDNSPTGITSLCKALSKRYGISPELCPPLASLSFEQEYASLSTKAMRKILPFLPEHQYDQACKLAGYRHSSWTTKEENNQRKLIDKLPLLRKGTLRNPVVEKILNQMVHVINAHIAEYGNPDEIRLEMARDMQSNSKQRKAMTASIAEAAKRNVLYLEEIKIKCGINNPSKNDLVKYRLWKELAPLGYKTLYSNTHIPLEELFTPKFDIEHIIPKALFYDDSFSNKTLELNAVNKNKGNKTALDYMGTLGFQQANEYVLRVEELKKSRMISPAKYKKLLLLEKDLSDEFTNRDLANTRYIIRLAADMLLQVTPSIVHTNGSITAILRRDWGLLDTMKELNMPIYESIDSRISNGEEKLVKTIERKDGQSIKVIKDWSKRNDHRHHAMDALVTALTTRKHVQYLNGDSGSDVTDKRQKLELLKKLRSQLMGSDGRFALPMPNIRAQAREALSRVIISTKVKSRVTTPNTNVIAGRDKMTGRKTAIRQTTLTPRGALHLETKYGKNRYYQEKEIAIGAKLTMEEIQYVSSPLLRSILTERLQEFNGDPKLAFTGKNSMEKNPLRDKNMNVVYTDKKVKQTILDDRFVFRKPIDKDLKLDKVIDVGIRRILEKRLNKHNGQQEKAFSDLENNPIWLNEEKGIAIKSVRIRGKNNAMPIHEAGRPIDYVANDNNHHLAVYALPDGSIEDDIVSFFDAVERSNQNLPVIDKVKNQSLGWKFLFSIKQNEYFLLPRQEDTVDIDTGKIQRRTTFVPQDLSPEYIMNPDNYAELAPHIFRVQAISKTRQKVGYVRIYMFKQQYVSGSQKESSFLRGVTQVQISSAKDLAQLVKIRVNHLGRIVAVGEY</sequence>
<dbReference type="InterPro" id="IPR003615">
    <property type="entry name" value="HNH_nuc"/>
</dbReference>
<dbReference type="GO" id="GO:0004519">
    <property type="term" value="F:endonuclease activity"/>
    <property type="evidence" value="ECO:0007669"/>
    <property type="project" value="UniProtKB-UniRule"/>
</dbReference>
<dbReference type="GO" id="GO:0003677">
    <property type="term" value="F:DNA binding"/>
    <property type="evidence" value="ECO:0007669"/>
    <property type="project" value="UniProtKB-UniRule"/>
</dbReference>
<comment type="subunit">
    <text evidence="11 12">Monomer. Binds crRNA and tracrRNA.</text>
</comment>
<dbReference type="InterPro" id="IPR041383">
    <property type="entry name" value="RuvC_III"/>
</dbReference>
<dbReference type="PROSITE" id="PS51749">
    <property type="entry name" value="HNH_CAS9"/>
    <property type="match status" value="1"/>
</dbReference>
<evidence type="ECO:0000256" key="1">
    <source>
        <dbReference type="ARBA" id="ARBA00001946"/>
    </source>
</evidence>
<dbReference type="NCBIfam" id="TIGR01865">
    <property type="entry name" value="cas_Csn1"/>
    <property type="match status" value="1"/>
</dbReference>